<evidence type="ECO:0000256" key="7">
    <source>
        <dbReference type="ARBA" id="ARBA00022960"/>
    </source>
</evidence>
<sequence length="909" mass="102433">MNHSNRNQFEEVLDHIKTFFKKFYSNSLLFIKKLINKDYASQSKDISQAKAKQRKRNKKQVFSLNQLFSKGLFTFNVAYGVVKTTFVTIILFLCLLGFLGLGTGMGYFAALVSEEEPPSESDMSQAIGNVELISSLHYNDGQMISEVRTDLLRTIVTKDEISPYVIDGLVSTEDEYFYEHNGVVPKAVLRALLTEVTGLGSATGGSTITQQLVKQQILTNEVTFSRKANEILLALRLENYFDKDEIITAYLNVSPFGRNSNGGNVAGIEEAATGIFGVHANEVNLPQAAFLVGLPQNPYTYTPYTVYGEKKEDFSDGVNRMKTVLTRMFEEQKISEQEYNEAMQYDITQDFIPAQNSGQNSHNYLYQQVEKQAIEILMAQEAEKNGLTFEEVDADVELYNEYYFRNQNVLNTSGYKVTSTINKDIYNAMQEAVNEYGENIGPTFVDTYVNEETGETEEVIELAQSGSILLENETGKILGFIGGRDFSIDQNDHAFDTYRDPGSTNKPLAVYAPAIEMNLITPASRVPDSPIGDQATAYSGAPWNVTNIGEVVSNTLVTAREALYQSMNNPTGKLYLEMLERGMEPYKYMDMMNYTQIDDDKANAAFSLGAGRTSVAEQTTGFATFANQGDYVDYYLIEKIEDADGNIVYQHEAERRDVFSPETAYLTVDILRDVINLGFSSQIKNYINFSADIAMKTGTSEDNRDYWIIASTPTVTLSSWIGYNNAVEDHTFYDPYSTGAPSANNMRYWSLIANKIHAASPETLGTDQTFTRPEGIVEKEVVDETGTLPGKVTIPGTNTTISVDGKKKTELFKADNLPTAITYDFSPGASDKDLKQLYWDKQTQKVREAEEKKKKEAEQKKKQEEEKKKAEEKKKEEEQKKKEEEQKKKEEEEKRKKEEEKKKEEANNN</sequence>
<keyword evidence="10 16" id="KW-0472">Membrane</keyword>
<keyword evidence="19" id="KW-1185">Reference proteome</keyword>
<evidence type="ECO:0000256" key="15">
    <source>
        <dbReference type="SAM" id="MobiDB-lite"/>
    </source>
</evidence>
<dbReference type="AlphaFoldDB" id="A0A3S9HDV3"/>
<keyword evidence="1" id="KW-1003">Cell membrane</keyword>
<dbReference type="GO" id="GO:0008955">
    <property type="term" value="F:peptidoglycan glycosyltransferase activity"/>
    <property type="evidence" value="ECO:0007669"/>
    <property type="project" value="UniProtKB-EC"/>
</dbReference>
<keyword evidence="7" id="KW-0133">Cell shape</keyword>
<evidence type="ECO:0000313" key="18">
    <source>
        <dbReference type="EMBL" id="AZP05511.1"/>
    </source>
</evidence>
<dbReference type="Gene3D" id="1.10.3810.10">
    <property type="entry name" value="Biosynthetic peptidoglycan transglycosylase-like"/>
    <property type="match status" value="1"/>
</dbReference>
<keyword evidence="5" id="KW-0808">Transferase</keyword>
<comment type="catalytic activity">
    <reaction evidence="13">
        <text>Preferential cleavage: (Ac)2-L-Lys-D-Ala-|-D-Ala. Also transpeptidation of peptidyl-alanyl moieties that are N-acyl substituents of D-alanine.</text>
        <dbReference type="EC" id="3.4.16.4"/>
    </reaction>
</comment>
<dbReference type="InterPro" id="IPR012338">
    <property type="entry name" value="Beta-lactam/transpept-like"/>
</dbReference>
<dbReference type="EMBL" id="CP034465">
    <property type="protein sequence ID" value="AZP05511.1"/>
    <property type="molecule type" value="Genomic_DNA"/>
</dbReference>
<name>A0A3S9HDV3_9LACT</name>
<organism evidence="18 19">
    <name type="scientific">Jeotgalibaca ciconiae</name>
    <dbReference type="NCBI Taxonomy" id="2496265"/>
    <lineage>
        <taxon>Bacteria</taxon>
        <taxon>Bacillati</taxon>
        <taxon>Bacillota</taxon>
        <taxon>Bacilli</taxon>
        <taxon>Lactobacillales</taxon>
        <taxon>Carnobacteriaceae</taxon>
        <taxon>Jeotgalibaca</taxon>
    </lineage>
</organism>
<evidence type="ECO:0000256" key="10">
    <source>
        <dbReference type="ARBA" id="ARBA00023136"/>
    </source>
</evidence>
<dbReference type="InterPro" id="IPR050396">
    <property type="entry name" value="Glycosyltr_51/Transpeptidase"/>
</dbReference>
<evidence type="ECO:0000313" key="19">
    <source>
        <dbReference type="Proteomes" id="UP000273326"/>
    </source>
</evidence>
<keyword evidence="6 16" id="KW-0812">Transmembrane</keyword>
<feature type="domain" description="Glycosyl transferase family 51" evidence="17">
    <location>
        <begin position="141"/>
        <end position="328"/>
    </location>
</feature>
<feature type="region of interest" description="Disordered" evidence="15">
    <location>
        <begin position="845"/>
        <end position="909"/>
    </location>
</feature>
<keyword evidence="4" id="KW-0328">Glycosyltransferase</keyword>
<dbReference type="GO" id="GO:0006508">
    <property type="term" value="P:proteolysis"/>
    <property type="evidence" value="ECO:0007669"/>
    <property type="project" value="UniProtKB-KW"/>
</dbReference>
<feature type="transmembrane region" description="Helical" evidence="16">
    <location>
        <begin position="88"/>
        <end position="112"/>
    </location>
</feature>
<evidence type="ECO:0000256" key="2">
    <source>
        <dbReference type="ARBA" id="ARBA00022645"/>
    </source>
</evidence>
<evidence type="ECO:0000256" key="3">
    <source>
        <dbReference type="ARBA" id="ARBA00022670"/>
    </source>
</evidence>
<dbReference type="GO" id="GO:0071555">
    <property type="term" value="P:cell wall organization"/>
    <property type="evidence" value="ECO:0007669"/>
    <property type="project" value="UniProtKB-KW"/>
</dbReference>
<dbReference type="SUPFAM" id="SSF56601">
    <property type="entry name" value="beta-lactamase/transpeptidase-like"/>
    <property type="match status" value="1"/>
</dbReference>
<dbReference type="OrthoDB" id="9766909at2"/>
<dbReference type="SUPFAM" id="SSF53955">
    <property type="entry name" value="Lysozyme-like"/>
    <property type="match status" value="1"/>
</dbReference>
<keyword evidence="2" id="KW-0378">Hydrolase</keyword>
<evidence type="ECO:0000256" key="8">
    <source>
        <dbReference type="ARBA" id="ARBA00022984"/>
    </source>
</evidence>
<dbReference type="RefSeq" id="WP_126111985.1">
    <property type="nucleotide sequence ID" value="NZ_CP034465.1"/>
</dbReference>
<keyword evidence="9 16" id="KW-1133">Transmembrane helix</keyword>
<gene>
    <name evidence="18" type="ORF">EJN90_13110</name>
</gene>
<dbReference type="PANTHER" id="PTHR32282">
    <property type="entry name" value="BINDING PROTEIN TRANSPEPTIDASE, PUTATIVE-RELATED"/>
    <property type="match status" value="1"/>
</dbReference>
<dbReference type="KEGG" id="jeh:EJN90_13110"/>
<keyword evidence="12" id="KW-0961">Cell wall biogenesis/degradation</keyword>
<comment type="catalytic activity">
    <reaction evidence="14">
        <text>[GlcNAc-(1-&gt;4)-Mur2Ac(oyl-L-Ala-gamma-D-Glu-L-Lys-D-Ala-D-Ala)](n)-di-trans,octa-cis-undecaprenyl diphosphate + beta-D-GlcNAc-(1-&gt;4)-Mur2Ac(oyl-L-Ala-gamma-D-Glu-L-Lys-D-Ala-D-Ala)-di-trans,octa-cis-undecaprenyl diphosphate = [GlcNAc-(1-&gt;4)-Mur2Ac(oyl-L-Ala-gamma-D-Glu-L-Lys-D-Ala-D-Ala)](n+1)-di-trans,octa-cis-undecaprenyl diphosphate + di-trans,octa-cis-undecaprenyl diphosphate + H(+)</text>
        <dbReference type="Rhea" id="RHEA:23708"/>
        <dbReference type="Rhea" id="RHEA-COMP:9602"/>
        <dbReference type="Rhea" id="RHEA-COMP:9603"/>
        <dbReference type="ChEBI" id="CHEBI:15378"/>
        <dbReference type="ChEBI" id="CHEBI:58405"/>
        <dbReference type="ChEBI" id="CHEBI:60033"/>
        <dbReference type="ChEBI" id="CHEBI:78435"/>
        <dbReference type="EC" id="2.4.99.28"/>
    </reaction>
</comment>
<evidence type="ECO:0000256" key="4">
    <source>
        <dbReference type="ARBA" id="ARBA00022676"/>
    </source>
</evidence>
<dbReference type="Gene3D" id="3.40.710.10">
    <property type="entry name" value="DD-peptidase/beta-lactamase superfamily"/>
    <property type="match status" value="1"/>
</dbReference>
<dbReference type="GO" id="GO:0009002">
    <property type="term" value="F:serine-type D-Ala-D-Ala carboxypeptidase activity"/>
    <property type="evidence" value="ECO:0007669"/>
    <property type="project" value="UniProtKB-EC"/>
</dbReference>
<evidence type="ECO:0000256" key="11">
    <source>
        <dbReference type="ARBA" id="ARBA00023268"/>
    </source>
</evidence>
<dbReference type="GO" id="GO:0008360">
    <property type="term" value="P:regulation of cell shape"/>
    <property type="evidence" value="ECO:0007669"/>
    <property type="project" value="UniProtKB-KW"/>
</dbReference>
<evidence type="ECO:0000259" key="17">
    <source>
        <dbReference type="Pfam" id="PF00912"/>
    </source>
</evidence>
<dbReference type="InterPro" id="IPR023346">
    <property type="entry name" value="Lysozyme-like_dom_sf"/>
</dbReference>
<accession>A0A3S9HDV3</accession>
<dbReference type="InterPro" id="IPR036950">
    <property type="entry name" value="PBP_transglycosylase"/>
</dbReference>
<evidence type="ECO:0000256" key="5">
    <source>
        <dbReference type="ARBA" id="ARBA00022679"/>
    </source>
</evidence>
<dbReference type="PANTHER" id="PTHR32282:SF32">
    <property type="entry name" value="PENICILLIN-BINDING PROTEIN 2A"/>
    <property type="match status" value="1"/>
</dbReference>
<dbReference type="GO" id="GO:0009252">
    <property type="term" value="P:peptidoglycan biosynthetic process"/>
    <property type="evidence" value="ECO:0007669"/>
    <property type="project" value="UniProtKB-KW"/>
</dbReference>
<evidence type="ECO:0000256" key="9">
    <source>
        <dbReference type="ARBA" id="ARBA00022989"/>
    </source>
</evidence>
<reference evidence="19" key="1">
    <citation type="submission" date="2018-12" db="EMBL/GenBank/DDBJ databases">
        <title>Complete genome sequencing of Jeotgalibaca sp. H21T32.</title>
        <authorList>
            <person name="Bae J.-W."/>
            <person name="Lee S.-Y."/>
        </authorList>
    </citation>
    <scope>NUCLEOTIDE SEQUENCE [LARGE SCALE GENOMIC DNA]</scope>
    <source>
        <strain evidence="19">H21T32</strain>
    </source>
</reference>
<evidence type="ECO:0000256" key="13">
    <source>
        <dbReference type="ARBA" id="ARBA00034000"/>
    </source>
</evidence>
<dbReference type="Gene3D" id="3.40.50.12800">
    <property type="match status" value="1"/>
</dbReference>
<dbReference type="Proteomes" id="UP000273326">
    <property type="component" value="Chromosome"/>
</dbReference>
<protein>
    <submittedName>
        <fullName evidence="18">Penicillin-binding protein</fullName>
    </submittedName>
</protein>
<evidence type="ECO:0000256" key="14">
    <source>
        <dbReference type="ARBA" id="ARBA00049902"/>
    </source>
</evidence>
<keyword evidence="2" id="KW-0121">Carboxypeptidase</keyword>
<keyword evidence="11" id="KW-0511">Multifunctional enzyme</keyword>
<keyword evidence="3" id="KW-0645">Protease</keyword>
<keyword evidence="8" id="KW-0573">Peptidoglycan synthesis</keyword>
<evidence type="ECO:0000256" key="6">
    <source>
        <dbReference type="ARBA" id="ARBA00022692"/>
    </source>
</evidence>
<dbReference type="Pfam" id="PF00912">
    <property type="entry name" value="Transgly"/>
    <property type="match status" value="1"/>
</dbReference>
<dbReference type="GO" id="GO:0030288">
    <property type="term" value="C:outer membrane-bounded periplasmic space"/>
    <property type="evidence" value="ECO:0007669"/>
    <property type="project" value="TreeGrafter"/>
</dbReference>
<proteinExistence type="predicted"/>
<evidence type="ECO:0000256" key="1">
    <source>
        <dbReference type="ARBA" id="ARBA00022475"/>
    </source>
</evidence>
<evidence type="ECO:0000256" key="16">
    <source>
        <dbReference type="SAM" id="Phobius"/>
    </source>
</evidence>
<evidence type="ECO:0000256" key="12">
    <source>
        <dbReference type="ARBA" id="ARBA00023316"/>
    </source>
</evidence>
<dbReference type="InterPro" id="IPR001264">
    <property type="entry name" value="Glyco_trans_51"/>
</dbReference>